<gene>
    <name evidence="2" type="ordered locus">ECA0070</name>
</gene>
<dbReference type="InterPro" id="IPR003779">
    <property type="entry name" value="CMD-like"/>
</dbReference>
<dbReference type="InterPro" id="IPR029032">
    <property type="entry name" value="AhpD-like"/>
</dbReference>
<dbReference type="InterPro" id="IPR004675">
    <property type="entry name" value="AhpD_core"/>
</dbReference>
<dbReference type="NCBIfam" id="TIGR04030">
    <property type="entry name" value="perox_Avi_7169"/>
    <property type="match status" value="1"/>
</dbReference>
<dbReference type="PANTHER" id="PTHR35446">
    <property type="entry name" value="SI:CH211-175M2.5"/>
    <property type="match status" value="1"/>
</dbReference>
<evidence type="ECO:0000313" key="2">
    <source>
        <dbReference type="EMBL" id="CAG72991.1"/>
    </source>
</evidence>
<dbReference type="Pfam" id="PF02627">
    <property type="entry name" value="CMD"/>
    <property type="match status" value="1"/>
</dbReference>
<dbReference type="Proteomes" id="UP000007966">
    <property type="component" value="Chromosome"/>
</dbReference>
<name>Q6DB31_PECAS</name>
<feature type="domain" description="Carboxymuconolactone decarboxylase-like" evidence="1">
    <location>
        <begin position="239"/>
        <end position="300"/>
    </location>
</feature>
<dbReference type="PANTHER" id="PTHR35446:SF2">
    <property type="entry name" value="CARBOXYMUCONOLACTONE DECARBOXYLASE-LIKE DOMAIN-CONTAINING PROTEIN"/>
    <property type="match status" value="1"/>
</dbReference>
<dbReference type="SUPFAM" id="SSF69118">
    <property type="entry name" value="AhpD-like"/>
    <property type="match status" value="2"/>
</dbReference>
<dbReference type="GO" id="GO:0051920">
    <property type="term" value="F:peroxiredoxin activity"/>
    <property type="evidence" value="ECO:0007669"/>
    <property type="project" value="InterPro"/>
</dbReference>
<dbReference type="eggNOG" id="COG2128">
    <property type="taxonomic scope" value="Bacteria"/>
</dbReference>
<organism evidence="2 3">
    <name type="scientific">Pectobacterium atrosepticum (strain SCRI 1043 / ATCC BAA-672)</name>
    <name type="common">Erwinia carotovora subsp. atroseptica</name>
    <dbReference type="NCBI Taxonomy" id="218491"/>
    <lineage>
        <taxon>Bacteria</taxon>
        <taxon>Pseudomonadati</taxon>
        <taxon>Pseudomonadota</taxon>
        <taxon>Gammaproteobacteria</taxon>
        <taxon>Enterobacterales</taxon>
        <taxon>Pectobacteriaceae</taxon>
        <taxon>Pectobacterium</taxon>
    </lineage>
</organism>
<dbReference type="OrthoDB" id="3667834at2"/>
<evidence type="ECO:0000259" key="1">
    <source>
        <dbReference type="Pfam" id="PF02627"/>
    </source>
</evidence>
<dbReference type="NCBIfam" id="TIGR01926">
    <property type="entry name" value="peroxid_rel"/>
    <property type="match status" value="1"/>
</dbReference>
<protein>
    <recommendedName>
        <fullName evidence="1">Carboxymuconolactone decarboxylase-like domain-containing protein</fullName>
    </recommendedName>
</protein>
<keyword evidence="3" id="KW-1185">Reference proteome</keyword>
<dbReference type="PATRIC" id="fig|218491.5.peg.74"/>
<accession>Q6DB31</accession>
<dbReference type="eggNOG" id="COG4950">
    <property type="taxonomic scope" value="Bacteria"/>
</dbReference>
<dbReference type="Gene3D" id="1.20.1290.10">
    <property type="entry name" value="AhpD-like"/>
    <property type="match status" value="2"/>
</dbReference>
<dbReference type="EMBL" id="BX950851">
    <property type="protein sequence ID" value="CAG72991.1"/>
    <property type="molecule type" value="Genomic_DNA"/>
</dbReference>
<dbReference type="RefSeq" id="WP_011091714.1">
    <property type="nucleotide sequence ID" value="NC_004547.2"/>
</dbReference>
<dbReference type="AlphaFoldDB" id="Q6DB31"/>
<reference evidence="2" key="1">
    <citation type="submission" date="2004-02" db="EMBL/GenBank/DDBJ databases">
        <title>The genome sequence of the enterobacterial phytopathogen Erwinia carotovora subsp. atroseptica SCRI1043 and functional genomic identification of novel virulence factors.</title>
        <authorList>
            <person name="Bell K.S."/>
            <person name="Sebaihia M."/>
            <person name="Pritchard L."/>
            <person name="Holden M."/>
            <person name="Hyman L.J."/>
            <person name="Holeva M.C."/>
            <person name="Thomson N.R."/>
            <person name="Bentley S.D."/>
            <person name="Churcher C."/>
            <person name="Mungall K."/>
            <person name="Atkin R."/>
            <person name="Bason N."/>
            <person name="Brooks K."/>
            <person name="Chillingworth T."/>
            <person name="Clark K."/>
            <person name="Doggett J."/>
            <person name="Fraser A."/>
            <person name="Hance Z."/>
            <person name="Hauser H."/>
            <person name="Jagels K."/>
            <person name="Moule S."/>
            <person name="Norbertczak H."/>
            <person name="Ormond D."/>
            <person name="Price C."/>
            <person name="Quail M.A."/>
            <person name="Sanders M."/>
            <person name="Walker D."/>
            <person name="Whitehead S."/>
            <person name="Salmond G.P.C."/>
            <person name="Birch P.R.J."/>
            <person name="Barrell B.G."/>
            <person name="Parkhill J."/>
            <person name="Toth I.K."/>
        </authorList>
    </citation>
    <scope>NUCLEOTIDE SEQUENCE</scope>
    <source>
        <strain evidence="2">SCRI1043</strain>
    </source>
</reference>
<proteinExistence type="predicted"/>
<evidence type="ECO:0000313" key="3">
    <source>
        <dbReference type="Proteomes" id="UP000007966"/>
    </source>
</evidence>
<dbReference type="HOGENOM" id="CLU_057689_1_0_6"/>
<dbReference type="KEGG" id="eca:ECA0070"/>
<dbReference type="InterPro" id="IPR023923">
    <property type="entry name" value="AhpD_Avi7169"/>
</dbReference>
<dbReference type="NCBIfam" id="TIGR00778">
    <property type="entry name" value="ahpD_dom"/>
    <property type="match status" value="1"/>
</dbReference>
<dbReference type="STRING" id="218491.ECA0070"/>
<sequence length="378" mass="41858">MTHANTLHTHDVLDALAEIGPDSALAAARKTREAATRHTQGSYDALFNATVHDNATLPLSLRFWFATKISGWQQDEQLQHFYTERLADFPEPVLTPALQLALDHAERLTKTPVQAAPSHVNALEQAGWSVDDIVTLSQLIAFVNFQSRLLRGYRLIAGHRVSQPHSQAAVAGQWHNTQSQTHSGKSAPQAFTQAELDWEPWIAPKPLAEFNTDEQAILARFGHTDSDYFRLLGRNLPVLEQRTLTDKGIFYTSGGLPRKERELIAAVTSKVNGCIYCASVHARKASQLSKQDSDVQRLLDVVPGGNLSIGQSPRWQAIIDFSARLSATPAQVNANDVKQLQEQGLDTLEIVDVVQSAAFFSWANRLMLTLGEPFWPES</sequence>
<dbReference type="InterPro" id="IPR010195">
    <property type="entry name" value="Uncharacterised_peroxidase-rel"/>
</dbReference>